<feature type="compositionally biased region" description="Polar residues" evidence="2">
    <location>
        <begin position="13"/>
        <end position="23"/>
    </location>
</feature>
<evidence type="ECO:0000313" key="4">
    <source>
        <dbReference type="Proteomes" id="UP000515140"/>
    </source>
</evidence>
<name>A0A6P5JBL4_PHACI</name>
<dbReference type="Pfam" id="PF00017">
    <property type="entry name" value="SH2"/>
    <property type="match status" value="1"/>
</dbReference>
<dbReference type="GeneID" id="110198538"/>
<evidence type="ECO:0000313" key="5">
    <source>
        <dbReference type="RefSeq" id="XP_020828524.1"/>
    </source>
</evidence>
<keyword evidence="4" id="KW-1185">Reference proteome</keyword>
<evidence type="ECO:0000256" key="1">
    <source>
        <dbReference type="PROSITE-ProRule" id="PRU00191"/>
    </source>
</evidence>
<dbReference type="Gene3D" id="3.30.505.10">
    <property type="entry name" value="SH2 domain"/>
    <property type="match status" value="1"/>
</dbReference>
<dbReference type="InParanoid" id="A0A6P5JBL4"/>
<organism evidence="4 5">
    <name type="scientific">Phascolarctos cinereus</name>
    <name type="common">Koala</name>
    <dbReference type="NCBI Taxonomy" id="38626"/>
    <lineage>
        <taxon>Eukaryota</taxon>
        <taxon>Metazoa</taxon>
        <taxon>Chordata</taxon>
        <taxon>Craniata</taxon>
        <taxon>Vertebrata</taxon>
        <taxon>Euteleostomi</taxon>
        <taxon>Mammalia</taxon>
        <taxon>Metatheria</taxon>
        <taxon>Diprotodontia</taxon>
        <taxon>Phascolarctidae</taxon>
        <taxon>Phascolarctos</taxon>
    </lineage>
</organism>
<dbReference type="InterPro" id="IPR000980">
    <property type="entry name" value="SH2"/>
</dbReference>
<dbReference type="GO" id="GO:0005886">
    <property type="term" value="C:plasma membrane"/>
    <property type="evidence" value="ECO:0007669"/>
    <property type="project" value="TreeGrafter"/>
</dbReference>
<dbReference type="PANTHER" id="PTHR10337">
    <property type="entry name" value="SHC TRANSFORMING PROTEIN"/>
    <property type="match status" value="1"/>
</dbReference>
<dbReference type="PROSITE" id="PS50001">
    <property type="entry name" value="SH2"/>
    <property type="match status" value="1"/>
</dbReference>
<dbReference type="InterPro" id="IPR051235">
    <property type="entry name" value="CEP152/SHC-Transforming"/>
</dbReference>
<reference evidence="5" key="1">
    <citation type="submission" date="2025-08" db="UniProtKB">
        <authorList>
            <consortium name="RefSeq"/>
        </authorList>
    </citation>
    <scope>IDENTIFICATION</scope>
    <source>
        <tissue evidence="5">Spleen</tissue>
    </source>
</reference>
<dbReference type="PANTHER" id="PTHR10337:SF2">
    <property type="entry name" value="SHC-TRANSFORMING PROTEIN 1"/>
    <property type="match status" value="1"/>
</dbReference>
<dbReference type="GO" id="GO:0008286">
    <property type="term" value="P:insulin receptor signaling pathway"/>
    <property type="evidence" value="ECO:0007669"/>
    <property type="project" value="TreeGrafter"/>
</dbReference>
<dbReference type="GO" id="GO:0007173">
    <property type="term" value="P:epidermal growth factor receptor signaling pathway"/>
    <property type="evidence" value="ECO:0007669"/>
    <property type="project" value="TreeGrafter"/>
</dbReference>
<feature type="domain" description="SH2" evidence="3">
    <location>
        <begin position="185"/>
        <end position="276"/>
    </location>
</feature>
<protein>
    <submittedName>
        <fullName evidence="5">SHC-transforming protein 1-like</fullName>
    </submittedName>
</protein>
<dbReference type="PRINTS" id="PR00401">
    <property type="entry name" value="SH2DOMAIN"/>
</dbReference>
<sequence>MSSVPLAKPLRCASNNTSGTHPSLSLPMTAWLALVAQFGMRRKRSRLTVGRTMTSQGRSPPPWWLSRHEASGWSWPRGRPPPPSTQTTNHLRATLPVGQLAGGDPDIRKRLLTPGPGRELFGDPSYVNVQNLEKVRQGAGGPSNPTTNGSVPGDLFDMKPFEDALLVPPPVPTTPMAEQLRGQPWFRGKLGRREAEGQLRLNGDFLVRESKTAPGQYVVTGLQSRQSKCLLLLDPEGVVQTKDHRFESVNHLISYHLDNHLPIISAGSELRLQQQGKLIVKHVPSCP</sequence>
<feature type="region of interest" description="Disordered" evidence="2">
    <location>
        <begin position="1"/>
        <end position="23"/>
    </location>
</feature>
<dbReference type="InterPro" id="IPR036860">
    <property type="entry name" value="SH2_dom_sf"/>
</dbReference>
<dbReference type="CDD" id="cd09925">
    <property type="entry name" value="SH2_SHC"/>
    <property type="match status" value="1"/>
</dbReference>
<dbReference type="SUPFAM" id="SSF55550">
    <property type="entry name" value="SH2 domain"/>
    <property type="match status" value="1"/>
</dbReference>
<dbReference type="SMART" id="SM00252">
    <property type="entry name" value="SH2"/>
    <property type="match status" value="1"/>
</dbReference>
<accession>A0A6P5JBL4</accession>
<dbReference type="RefSeq" id="XP_020828524.1">
    <property type="nucleotide sequence ID" value="XM_020972865.1"/>
</dbReference>
<evidence type="ECO:0000259" key="3">
    <source>
        <dbReference type="PROSITE" id="PS50001"/>
    </source>
</evidence>
<evidence type="ECO:0000256" key="2">
    <source>
        <dbReference type="SAM" id="MobiDB-lite"/>
    </source>
</evidence>
<dbReference type="Proteomes" id="UP000515140">
    <property type="component" value="Unplaced"/>
</dbReference>
<gene>
    <name evidence="5" type="primary">LOC110198538</name>
</gene>
<proteinExistence type="predicted"/>
<dbReference type="AlphaFoldDB" id="A0A6P5JBL4"/>
<keyword evidence="1" id="KW-0727">SH2 domain</keyword>
<dbReference type="GO" id="GO:0030971">
    <property type="term" value="F:receptor tyrosine kinase binding"/>
    <property type="evidence" value="ECO:0007669"/>
    <property type="project" value="TreeGrafter"/>
</dbReference>
<dbReference type="InterPro" id="IPR035676">
    <property type="entry name" value="SHC_SH2"/>
</dbReference>
<dbReference type="KEGG" id="pcw:110198538"/>